<dbReference type="EMBL" id="CACRXK020001291">
    <property type="protein sequence ID" value="CAB3988192.1"/>
    <property type="molecule type" value="Genomic_DNA"/>
</dbReference>
<protein>
    <submittedName>
        <fullName evidence="1">Uncharacterized protein</fullName>
    </submittedName>
</protein>
<evidence type="ECO:0000313" key="2">
    <source>
        <dbReference type="Proteomes" id="UP001152795"/>
    </source>
</evidence>
<organism evidence="1 2">
    <name type="scientific">Paramuricea clavata</name>
    <name type="common">Red gorgonian</name>
    <name type="synonym">Violescent sea-whip</name>
    <dbReference type="NCBI Taxonomy" id="317549"/>
    <lineage>
        <taxon>Eukaryota</taxon>
        <taxon>Metazoa</taxon>
        <taxon>Cnidaria</taxon>
        <taxon>Anthozoa</taxon>
        <taxon>Octocorallia</taxon>
        <taxon>Malacalcyonacea</taxon>
        <taxon>Plexauridae</taxon>
        <taxon>Paramuricea</taxon>
    </lineage>
</organism>
<reference evidence="1" key="1">
    <citation type="submission" date="2020-04" db="EMBL/GenBank/DDBJ databases">
        <authorList>
            <person name="Alioto T."/>
            <person name="Alioto T."/>
            <person name="Gomez Garrido J."/>
        </authorList>
    </citation>
    <scope>NUCLEOTIDE SEQUENCE</scope>
    <source>
        <strain evidence="1">A484AB</strain>
    </source>
</reference>
<dbReference type="Gene3D" id="3.50.4.10">
    <property type="entry name" value="Hepatocyte Growth Factor"/>
    <property type="match status" value="1"/>
</dbReference>
<accession>A0A6S7GFH7</accession>
<dbReference type="Proteomes" id="UP001152795">
    <property type="component" value="Unassembled WGS sequence"/>
</dbReference>
<gene>
    <name evidence="1" type="ORF">PACLA_8A005788</name>
</gene>
<comment type="caution">
    <text evidence="1">The sequence shown here is derived from an EMBL/GenBank/DDBJ whole genome shotgun (WGS) entry which is preliminary data.</text>
</comment>
<evidence type="ECO:0000313" key="1">
    <source>
        <dbReference type="EMBL" id="CAB3988192.1"/>
    </source>
</evidence>
<keyword evidence="2" id="KW-1185">Reference proteome</keyword>
<dbReference type="AlphaFoldDB" id="A0A6S7GFH7"/>
<dbReference type="Pfam" id="PF00024">
    <property type="entry name" value="PAN_1"/>
    <property type="match status" value="1"/>
</dbReference>
<sequence length="135" mass="15567">MGTIMDIKMRLWTSWIIVGLLGQLGDTIFRGECQSEGYFKAVRNNVRLKNYVISTRDVHSLQDCVSACLSDAHCSSYNFQVSGVPLHKCELNFKSRLTARPGSLVLDNGYQYYEITDSKEVMFGCFYYRIFRNHK</sequence>
<dbReference type="OrthoDB" id="10665979at2759"/>
<proteinExistence type="predicted"/>
<name>A0A6S7GFH7_PARCT</name>
<dbReference type="InterPro" id="IPR003609">
    <property type="entry name" value="Pan_app"/>
</dbReference>
<dbReference type="SUPFAM" id="SSF57414">
    <property type="entry name" value="Hairpin loop containing domain-like"/>
    <property type="match status" value="1"/>
</dbReference>
<dbReference type="PROSITE" id="PS50948">
    <property type="entry name" value="PAN"/>
    <property type="match status" value="1"/>
</dbReference>
<dbReference type="SMART" id="SM00473">
    <property type="entry name" value="PAN_AP"/>
    <property type="match status" value="1"/>
</dbReference>